<accession>F4RR92</accession>
<dbReference type="STRING" id="747676.F4RR92"/>
<feature type="signal peptide" evidence="8">
    <location>
        <begin position="1"/>
        <end position="17"/>
    </location>
</feature>
<evidence type="ECO:0000256" key="2">
    <source>
        <dbReference type="ARBA" id="ARBA00006175"/>
    </source>
</evidence>
<dbReference type="Proteomes" id="UP000001072">
    <property type="component" value="Unassembled WGS sequence"/>
</dbReference>
<dbReference type="InterPro" id="IPR000425">
    <property type="entry name" value="MIP"/>
</dbReference>
<feature type="transmembrane region" description="Helical" evidence="7">
    <location>
        <begin position="154"/>
        <end position="174"/>
    </location>
</feature>
<evidence type="ECO:0000256" key="1">
    <source>
        <dbReference type="ARBA" id="ARBA00004141"/>
    </source>
</evidence>
<protein>
    <recommendedName>
        <fullName evidence="11">Aquaporin</fullName>
    </recommendedName>
</protein>
<evidence type="ECO:0000256" key="4">
    <source>
        <dbReference type="ARBA" id="ARBA00022989"/>
    </source>
</evidence>
<evidence type="ECO:0000256" key="8">
    <source>
        <dbReference type="SAM" id="SignalP"/>
    </source>
</evidence>
<feature type="transmembrane region" description="Helical" evidence="7">
    <location>
        <begin position="115"/>
        <end position="134"/>
    </location>
</feature>
<dbReference type="PANTHER" id="PTHR19139:SF199">
    <property type="entry name" value="MIP17260P"/>
    <property type="match status" value="1"/>
</dbReference>
<sequence length="176" mass="18441">MGLSLLATAWTFFCVSGSVFNPNVAIALTYQQLESWIIKLILLLFQKSQVLGGIVASALLNAALPGKLAVDCTLGPGVTPAQAIIVEGFLTTALTLTVLLVDVEKHWSTPFAPCAIGLVLFATHFFGVVFTGAALNSARAFGPALVINSSSDTLVYSIYWVGPSVGALVATALYHL</sequence>
<name>F4RR92_MELLP</name>
<dbReference type="InterPro" id="IPR034294">
    <property type="entry name" value="Aquaporin_transptr"/>
</dbReference>
<feature type="chain" id="PRO_5003315470" description="Aquaporin" evidence="8">
    <location>
        <begin position="18"/>
        <end position="176"/>
    </location>
</feature>
<dbReference type="InParanoid" id="F4RR92"/>
<dbReference type="RefSeq" id="XP_007411542.1">
    <property type="nucleotide sequence ID" value="XM_007411480.1"/>
</dbReference>
<reference evidence="10" key="1">
    <citation type="journal article" date="2011" name="Proc. Natl. Acad. Sci. U.S.A.">
        <title>Obligate biotrophy features unraveled by the genomic analysis of rust fungi.</title>
        <authorList>
            <person name="Duplessis S."/>
            <person name="Cuomo C.A."/>
            <person name="Lin Y.-C."/>
            <person name="Aerts A."/>
            <person name="Tisserant E."/>
            <person name="Veneault-Fourrey C."/>
            <person name="Joly D.L."/>
            <person name="Hacquard S."/>
            <person name="Amselem J."/>
            <person name="Cantarel B.L."/>
            <person name="Chiu R."/>
            <person name="Coutinho P.M."/>
            <person name="Feau N."/>
            <person name="Field M."/>
            <person name="Frey P."/>
            <person name="Gelhaye E."/>
            <person name="Goldberg J."/>
            <person name="Grabherr M.G."/>
            <person name="Kodira C.D."/>
            <person name="Kohler A."/>
            <person name="Kuees U."/>
            <person name="Lindquist E.A."/>
            <person name="Lucas S.M."/>
            <person name="Mago R."/>
            <person name="Mauceli E."/>
            <person name="Morin E."/>
            <person name="Murat C."/>
            <person name="Pangilinan J.L."/>
            <person name="Park R."/>
            <person name="Pearson M."/>
            <person name="Quesneville H."/>
            <person name="Rouhier N."/>
            <person name="Sakthikumar S."/>
            <person name="Salamov A.A."/>
            <person name="Schmutz J."/>
            <person name="Selles B."/>
            <person name="Shapiro H."/>
            <person name="Tanguay P."/>
            <person name="Tuskan G.A."/>
            <person name="Henrissat B."/>
            <person name="Van de Peer Y."/>
            <person name="Rouze P."/>
            <person name="Ellis J.G."/>
            <person name="Dodds P.N."/>
            <person name="Schein J.E."/>
            <person name="Zhong S."/>
            <person name="Hamelin R.C."/>
            <person name="Grigoriev I.V."/>
            <person name="Szabo L.J."/>
            <person name="Martin F."/>
        </authorList>
    </citation>
    <scope>NUCLEOTIDE SEQUENCE [LARGE SCALE GENOMIC DNA]</scope>
    <source>
        <strain evidence="10">98AG31 / pathotype 3-4-7</strain>
    </source>
</reference>
<keyword evidence="8" id="KW-0732">Signal</keyword>
<keyword evidence="5 7" id="KW-0472">Membrane</keyword>
<dbReference type="HOGENOM" id="CLU_020019_1_4_1"/>
<proteinExistence type="inferred from homology"/>
<keyword evidence="3 6" id="KW-0812">Transmembrane</keyword>
<dbReference type="KEGG" id="mlr:MELLADRAFT_36885"/>
<dbReference type="GO" id="GO:0005886">
    <property type="term" value="C:plasma membrane"/>
    <property type="evidence" value="ECO:0007669"/>
    <property type="project" value="TreeGrafter"/>
</dbReference>
<evidence type="ECO:0000256" key="7">
    <source>
        <dbReference type="SAM" id="Phobius"/>
    </source>
</evidence>
<dbReference type="Gene3D" id="1.20.1080.10">
    <property type="entry name" value="Glycerol uptake facilitator protein"/>
    <property type="match status" value="1"/>
</dbReference>
<dbReference type="EMBL" id="GL883114">
    <property type="protein sequence ID" value="EGG05177.1"/>
    <property type="molecule type" value="Genomic_DNA"/>
</dbReference>
<dbReference type="GO" id="GO:0015250">
    <property type="term" value="F:water channel activity"/>
    <property type="evidence" value="ECO:0007669"/>
    <property type="project" value="TreeGrafter"/>
</dbReference>
<dbReference type="VEuPathDB" id="FungiDB:MELLADRAFT_36885"/>
<evidence type="ECO:0000256" key="3">
    <source>
        <dbReference type="ARBA" id="ARBA00022692"/>
    </source>
</evidence>
<dbReference type="GeneID" id="18927586"/>
<evidence type="ECO:0000313" key="10">
    <source>
        <dbReference type="Proteomes" id="UP000001072"/>
    </source>
</evidence>
<dbReference type="InterPro" id="IPR023271">
    <property type="entry name" value="Aquaporin-like"/>
</dbReference>
<keyword evidence="6" id="KW-0813">Transport</keyword>
<keyword evidence="10" id="KW-1185">Reference proteome</keyword>
<feature type="transmembrane region" description="Helical" evidence="7">
    <location>
        <begin position="83"/>
        <end position="103"/>
    </location>
</feature>
<dbReference type="eggNOG" id="KOG0223">
    <property type="taxonomic scope" value="Eukaryota"/>
</dbReference>
<keyword evidence="4 7" id="KW-1133">Transmembrane helix</keyword>
<evidence type="ECO:0000256" key="6">
    <source>
        <dbReference type="RuleBase" id="RU000477"/>
    </source>
</evidence>
<comment type="subcellular location">
    <subcellularLocation>
        <location evidence="1">Membrane</location>
        <topology evidence="1">Multi-pass membrane protein</topology>
    </subcellularLocation>
</comment>
<dbReference type="SUPFAM" id="SSF81338">
    <property type="entry name" value="Aquaporin-like"/>
    <property type="match status" value="1"/>
</dbReference>
<dbReference type="AlphaFoldDB" id="F4RR92"/>
<dbReference type="PANTHER" id="PTHR19139">
    <property type="entry name" value="AQUAPORIN TRANSPORTER"/>
    <property type="match status" value="1"/>
</dbReference>
<evidence type="ECO:0000313" key="9">
    <source>
        <dbReference type="EMBL" id="EGG05177.1"/>
    </source>
</evidence>
<dbReference type="Pfam" id="PF00230">
    <property type="entry name" value="MIP"/>
    <property type="match status" value="1"/>
</dbReference>
<dbReference type="PRINTS" id="PR00783">
    <property type="entry name" value="MINTRINSICP"/>
</dbReference>
<gene>
    <name evidence="9" type="ORF">MELLADRAFT_36885</name>
</gene>
<evidence type="ECO:0008006" key="11">
    <source>
        <dbReference type="Google" id="ProtNLM"/>
    </source>
</evidence>
<organism evidence="10">
    <name type="scientific">Melampsora larici-populina (strain 98AG31 / pathotype 3-4-7)</name>
    <name type="common">Poplar leaf rust fungus</name>
    <dbReference type="NCBI Taxonomy" id="747676"/>
    <lineage>
        <taxon>Eukaryota</taxon>
        <taxon>Fungi</taxon>
        <taxon>Dikarya</taxon>
        <taxon>Basidiomycota</taxon>
        <taxon>Pucciniomycotina</taxon>
        <taxon>Pucciniomycetes</taxon>
        <taxon>Pucciniales</taxon>
        <taxon>Melampsoraceae</taxon>
        <taxon>Melampsora</taxon>
    </lineage>
</organism>
<comment type="similarity">
    <text evidence="2 6">Belongs to the MIP/aquaporin (TC 1.A.8) family.</text>
</comment>
<dbReference type="OrthoDB" id="3222at2759"/>
<evidence type="ECO:0000256" key="5">
    <source>
        <dbReference type="ARBA" id="ARBA00023136"/>
    </source>
</evidence>